<dbReference type="PANTHER" id="PTHR43669:SF4">
    <property type="entry name" value="SHORT-CHAIN DEHYDROGENASE"/>
    <property type="match status" value="1"/>
</dbReference>
<dbReference type="InterPro" id="IPR036291">
    <property type="entry name" value="NAD(P)-bd_dom_sf"/>
</dbReference>
<protein>
    <submittedName>
        <fullName evidence="3">Short-chain dehydrogenase</fullName>
    </submittedName>
</protein>
<dbReference type="Gene3D" id="3.40.50.720">
    <property type="entry name" value="NAD(P)-binding Rossmann-like Domain"/>
    <property type="match status" value="1"/>
</dbReference>
<keyword evidence="2" id="KW-0560">Oxidoreductase</keyword>
<sequence length="232" mass="24601">MSPPVVLILGAGSRVGAGVEQSFSGAGYSVALVSRSQPDPPSRDKTSGHLRIRADLSNPTQLRAAFAAVRSEFGKGPRVVVYNAAKLCSPPDGENMLSLGLEEFEADVRLNGTAAWEAAGLAAASWKEDGEKGGRFLFTGNGLNEQASGVPMFVTLGAGKSLAWYWIGAADLQFKKTGARFFYADERKKDGSSAGLDLGAESHGKFYLRLAEGDVDELPSAVTFVDGEYKKF</sequence>
<comment type="caution">
    <text evidence="3">The sequence shown here is derived from an EMBL/GenBank/DDBJ whole genome shotgun (WGS) entry which is preliminary data.</text>
</comment>
<dbReference type="EMBL" id="WIGO01000053">
    <property type="protein sequence ID" value="KAF6833910.1"/>
    <property type="molecule type" value="Genomic_DNA"/>
</dbReference>
<dbReference type="GO" id="GO:0016491">
    <property type="term" value="F:oxidoreductase activity"/>
    <property type="evidence" value="ECO:0007669"/>
    <property type="project" value="UniProtKB-KW"/>
</dbReference>
<gene>
    <name evidence="3" type="ORF">CPLU01_05205</name>
</gene>
<keyword evidence="4" id="KW-1185">Reference proteome</keyword>
<evidence type="ECO:0000313" key="3">
    <source>
        <dbReference type="EMBL" id="KAF6833910.1"/>
    </source>
</evidence>
<proteinExistence type="inferred from homology"/>
<organism evidence="3 4">
    <name type="scientific">Colletotrichum plurivorum</name>
    <dbReference type="NCBI Taxonomy" id="2175906"/>
    <lineage>
        <taxon>Eukaryota</taxon>
        <taxon>Fungi</taxon>
        <taxon>Dikarya</taxon>
        <taxon>Ascomycota</taxon>
        <taxon>Pezizomycotina</taxon>
        <taxon>Sordariomycetes</taxon>
        <taxon>Hypocreomycetidae</taxon>
        <taxon>Glomerellales</taxon>
        <taxon>Glomerellaceae</taxon>
        <taxon>Colletotrichum</taxon>
        <taxon>Colletotrichum orchidearum species complex</taxon>
    </lineage>
</organism>
<comment type="similarity">
    <text evidence="1">Belongs to the short-chain dehydrogenases/reductases (SDR) family.</text>
</comment>
<dbReference type="PANTHER" id="PTHR43669">
    <property type="entry name" value="5-KETO-D-GLUCONATE 5-REDUCTASE"/>
    <property type="match status" value="1"/>
</dbReference>
<dbReference type="AlphaFoldDB" id="A0A8H6KMM9"/>
<name>A0A8H6KMM9_9PEZI</name>
<evidence type="ECO:0000313" key="4">
    <source>
        <dbReference type="Proteomes" id="UP000654918"/>
    </source>
</evidence>
<evidence type="ECO:0000256" key="2">
    <source>
        <dbReference type="ARBA" id="ARBA00023002"/>
    </source>
</evidence>
<dbReference type="SUPFAM" id="SSF51735">
    <property type="entry name" value="NAD(P)-binding Rossmann-fold domains"/>
    <property type="match status" value="1"/>
</dbReference>
<dbReference type="Proteomes" id="UP000654918">
    <property type="component" value="Unassembled WGS sequence"/>
</dbReference>
<reference evidence="3" key="1">
    <citation type="journal article" date="2020" name="Phytopathology">
        <title>Genome Sequence Resources of Colletotrichum truncatum, C. plurivorum, C. musicola, and C. sojae: Four Species Pathogenic to Soybean (Glycine max).</title>
        <authorList>
            <person name="Rogerio F."/>
            <person name="Boufleur T.R."/>
            <person name="Ciampi-Guillardi M."/>
            <person name="Sukno S.A."/>
            <person name="Thon M.R."/>
            <person name="Massola Junior N.S."/>
            <person name="Baroncelli R."/>
        </authorList>
    </citation>
    <scope>NUCLEOTIDE SEQUENCE</scope>
    <source>
        <strain evidence="3">LFN00145</strain>
    </source>
</reference>
<accession>A0A8H6KMM9</accession>
<evidence type="ECO:0000256" key="1">
    <source>
        <dbReference type="ARBA" id="ARBA00006484"/>
    </source>
</evidence>